<name>A0A8K0HSH9_9ROSA</name>
<proteinExistence type="predicted"/>
<dbReference type="AlphaFoldDB" id="A0A8K0HSH9"/>
<keyword evidence="2" id="KW-1185">Reference proteome</keyword>
<protein>
    <submittedName>
        <fullName evidence="1">Uncharacterized protein</fullName>
    </submittedName>
</protein>
<gene>
    <name evidence="1" type="ORF">FNV43_RR02623</name>
</gene>
<dbReference type="EMBL" id="VOIH02000001">
    <property type="protein sequence ID" value="KAF3457961.1"/>
    <property type="molecule type" value="Genomic_DNA"/>
</dbReference>
<dbReference type="Proteomes" id="UP000796880">
    <property type="component" value="Unassembled WGS sequence"/>
</dbReference>
<evidence type="ECO:0000313" key="2">
    <source>
        <dbReference type="Proteomes" id="UP000796880"/>
    </source>
</evidence>
<organism evidence="1 2">
    <name type="scientific">Rhamnella rubrinervis</name>
    <dbReference type="NCBI Taxonomy" id="2594499"/>
    <lineage>
        <taxon>Eukaryota</taxon>
        <taxon>Viridiplantae</taxon>
        <taxon>Streptophyta</taxon>
        <taxon>Embryophyta</taxon>
        <taxon>Tracheophyta</taxon>
        <taxon>Spermatophyta</taxon>
        <taxon>Magnoliopsida</taxon>
        <taxon>eudicotyledons</taxon>
        <taxon>Gunneridae</taxon>
        <taxon>Pentapetalae</taxon>
        <taxon>rosids</taxon>
        <taxon>fabids</taxon>
        <taxon>Rosales</taxon>
        <taxon>Rhamnaceae</taxon>
        <taxon>rhamnoid group</taxon>
        <taxon>Rhamneae</taxon>
        <taxon>Rhamnella</taxon>
    </lineage>
</organism>
<reference evidence="1" key="1">
    <citation type="submission" date="2020-03" db="EMBL/GenBank/DDBJ databases">
        <title>A high-quality chromosome-level genome assembly of a woody plant with both climbing and erect habits, Rhamnella rubrinervis.</title>
        <authorList>
            <person name="Lu Z."/>
            <person name="Yang Y."/>
            <person name="Zhu X."/>
            <person name="Sun Y."/>
        </authorList>
    </citation>
    <scope>NUCLEOTIDE SEQUENCE</scope>
    <source>
        <strain evidence="1">BYM</strain>
        <tissue evidence="1">Leaf</tissue>
    </source>
</reference>
<evidence type="ECO:0000313" key="1">
    <source>
        <dbReference type="EMBL" id="KAF3457961.1"/>
    </source>
</evidence>
<comment type="caution">
    <text evidence="1">The sequence shown here is derived from an EMBL/GenBank/DDBJ whole genome shotgun (WGS) entry which is preliminary data.</text>
</comment>
<sequence>MNSLRPTHVTSQNWTNPVDLVGPVGFKEWIGFTRTRASTDSLRPPPVHPPSLTIQKFIDGVSGKALSFKPHRLCIFLKFNTMSRSGQPPNLKIECVDRWDYAYGRQFSYLALVYIC</sequence>
<accession>A0A8K0HSH9</accession>